<dbReference type="Proteomes" id="UP000823388">
    <property type="component" value="Chromosome 1N"/>
</dbReference>
<feature type="region of interest" description="Disordered" evidence="1">
    <location>
        <begin position="12"/>
        <end position="163"/>
    </location>
</feature>
<comment type="caution">
    <text evidence="2">The sequence shown here is derived from an EMBL/GenBank/DDBJ whole genome shotgun (WGS) entry which is preliminary data.</text>
</comment>
<proteinExistence type="predicted"/>
<dbReference type="EMBL" id="CM029038">
    <property type="protein sequence ID" value="KAG2649590.1"/>
    <property type="molecule type" value="Genomic_DNA"/>
</dbReference>
<dbReference type="AlphaFoldDB" id="A0A8T0WNI2"/>
<evidence type="ECO:0000313" key="2">
    <source>
        <dbReference type="EMBL" id="KAG2649590.1"/>
    </source>
</evidence>
<protein>
    <submittedName>
        <fullName evidence="2">Uncharacterized protein</fullName>
    </submittedName>
</protein>
<name>A0A8T0WNI2_PANVG</name>
<evidence type="ECO:0000313" key="3">
    <source>
        <dbReference type="Proteomes" id="UP000823388"/>
    </source>
</evidence>
<gene>
    <name evidence="2" type="ORF">PVAP13_1NG118100</name>
</gene>
<accession>A0A8T0WNI2</accession>
<keyword evidence="3" id="KW-1185">Reference proteome</keyword>
<evidence type="ECO:0000256" key="1">
    <source>
        <dbReference type="SAM" id="MobiDB-lite"/>
    </source>
</evidence>
<reference evidence="2" key="1">
    <citation type="submission" date="2020-05" db="EMBL/GenBank/DDBJ databases">
        <title>WGS assembly of Panicum virgatum.</title>
        <authorList>
            <person name="Lovell J.T."/>
            <person name="Jenkins J."/>
            <person name="Shu S."/>
            <person name="Juenger T.E."/>
            <person name="Schmutz J."/>
        </authorList>
    </citation>
    <scope>NUCLEOTIDE SEQUENCE</scope>
    <source>
        <strain evidence="2">AP13</strain>
    </source>
</reference>
<organism evidence="2 3">
    <name type="scientific">Panicum virgatum</name>
    <name type="common">Blackwell switchgrass</name>
    <dbReference type="NCBI Taxonomy" id="38727"/>
    <lineage>
        <taxon>Eukaryota</taxon>
        <taxon>Viridiplantae</taxon>
        <taxon>Streptophyta</taxon>
        <taxon>Embryophyta</taxon>
        <taxon>Tracheophyta</taxon>
        <taxon>Spermatophyta</taxon>
        <taxon>Magnoliopsida</taxon>
        <taxon>Liliopsida</taxon>
        <taxon>Poales</taxon>
        <taxon>Poaceae</taxon>
        <taxon>PACMAD clade</taxon>
        <taxon>Panicoideae</taxon>
        <taxon>Panicodae</taxon>
        <taxon>Paniceae</taxon>
        <taxon>Panicinae</taxon>
        <taxon>Panicum</taxon>
        <taxon>Panicum sect. Hiantes</taxon>
    </lineage>
</organism>
<feature type="compositionally biased region" description="Basic residues" evidence="1">
    <location>
        <begin position="79"/>
        <end position="91"/>
    </location>
</feature>
<feature type="compositionally biased region" description="Low complexity" evidence="1">
    <location>
        <begin position="65"/>
        <end position="78"/>
    </location>
</feature>
<sequence>MHSPRIFYRLQQLTQKEAGGLGPPVADRPRRRSDGPTRPLRRRRGSSTTVAGAEGGLPRTSSPTGAAPRCSPPAGAGPRPRRPPRRWRRNYGRGGGDGKLDLTPLRSSSPPPHPISNKNGSSSSGAAGHLRLRPRPPRRGSSSVLRRQPPPSEATAGWPSSALPRVSKLRATAAGGWPSSAPPRPLLRPRAPALLLPAPALAAASVLRRLPPPPPSHAHGFASEERGNPFLAHLSPRDGNCLLVCLICWTRASPCTVEMVVCEYSSASYCWGQSYRAVMVAVQWQ</sequence>